<keyword evidence="1" id="KW-0645">Protease</keyword>
<dbReference type="SUPFAM" id="SSF52743">
    <property type="entry name" value="Subtilisin-like"/>
    <property type="match status" value="1"/>
</dbReference>
<protein>
    <recommendedName>
        <fullName evidence="4">Peptidase S53 domain-containing protein</fullName>
    </recommendedName>
</protein>
<evidence type="ECO:0000256" key="1">
    <source>
        <dbReference type="ARBA" id="ARBA00022670"/>
    </source>
</evidence>
<feature type="domain" description="Peptidase S53" evidence="4">
    <location>
        <begin position="61"/>
        <end position="425"/>
    </location>
</feature>
<reference evidence="6" key="1">
    <citation type="submission" date="2018-07" db="EMBL/GenBank/DDBJ databases">
        <title>Streptacidiphilus bronchialis DSM 106435 chromosome.</title>
        <authorList>
            <person name="Batra D."/>
            <person name="Gulvik C.A."/>
        </authorList>
    </citation>
    <scope>NUCLEOTIDE SEQUENCE [LARGE SCALE GENOMIC DNA]</scope>
    <source>
        <strain evidence="6">DSM 106435</strain>
    </source>
</reference>
<keyword evidence="3" id="KW-0720">Serine protease</keyword>
<sequence length="783" mass="79351">MLLSNATAALASTAHSTSATSDSPSKDDRIATLTTALDKITAKINSGGRNPQSYGSADLRDIFSYHVDSLWKQGIDGAGTTIALMEGWEDPNIQATMNAFDDTVGLPHATIETVYPSGSLPSTCPAGMVALGSYGSCSAWQGELRLDVEAAHMLAPYAKILIVATPSDSEIVGDASSEVAMPEIVKGMEFVSQNHLADVMSISDGSSETDYSRGKQEITAQDIGEVMAAAYGVPIVNATGDCGAAQNLTTATKQCGTVSSGPASATWADSPWVTAVGGSRPSHTAPCPPCGNDVFPLDPIEGAGLSEIYARPSYQDGIASISGSKMRSLPDITMNSQNGTSEAAPLFAGVVAMATQIHGAPLGAINELLYQRLAKDPVANGLVDVTTGNNTYKTVPGYYAAPGYDVASGWGTVDASKFVPALASAAAAGNPMTAKAQAAQRELEDTLTLSPSTTVLPNGMVNITSTGFLPDHPVKLTLDGNPLATVTADTSGNFSYAFTPNGKGLAAGRHTVAVTSMLLNQSKDFTVKSTGPDAPGAPVISSPGDGTISGGKTPAISGTGAPGATIKVTDETGRTVCTTTVTTDGSWTCTPNTDLAPGSHTLTANQTDGNGTTTSPTIGVTIAYGSTTENITTTVTQQGGLTISVDNAAAVTLPTPVLTGDATALTTSGDINPVTVTDTRTHSPGWNVVGQVADFTSTNGDTIAATNLGWTPKVLDTATGQTVTPGTTINPGTNGGLAKSQQLATAGVGTANGTAHIGATLNLLAPTTTKTGTYTATMTLTAI</sequence>
<evidence type="ECO:0000313" key="6">
    <source>
        <dbReference type="Proteomes" id="UP000249340"/>
    </source>
</evidence>
<keyword evidence="2" id="KW-0378">Hydrolase</keyword>
<dbReference type="OrthoDB" id="3480681at2"/>
<dbReference type="PROSITE" id="PS00138">
    <property type="entry name" value="SUBTILASE_SER"/>
    <property type="match status" value="1"/>
</dbReference>
<dbReference type="GO" id="GO:0005975">
    <property type="term" value="P:carbohydrate metabolic process"/>
    <property type="evidence" value="ECO:0007669"/>
    <property type="project" value="UniProtKB-ARBA"/>
</dbReference>
<dbReference type="EMBL" id="CP031264">
    <property type="protein sequence ID" value="AXI80244.1"/>
    <property type="molecule type" value="Genomic_DNA"/>
</dbReference>
<dbReference type="Proteomes" id="UP000249340">
    <property type="component" value="Chromosome"/>
</dbReference>
<dbReference type="InterPro" id="IPR050819">
    <property type="entry name" value="Tripeptidyl-peptidase_I"/>
</dbReference>
<gene>
    <name evidence="5" type="ORF">C7M71_025445</name>
</gene>
<dbReference type="InterPro" id="IPR030400">
    <property type="entry name" value="Sedolisin_dom"/>
</dbReference>
<dbReference type="GO" id="GO:0004252">
    <property type="term" value="F:serine-type endopeptidase activity"/>
    <property type="evidence" value="ECO:0007669"/>
    <property type="project" value="InterPro"/>
</dbReference>
<dbReference type="PROSITE" id="PS51695">
    <property type="entry name" value="SEDOLISIN"/>
    <property type="match status" value="1"/>
</dbReference>
<dbReference type="InterPro" id="IPR023828">
    <property type="entry name" value="Peptidase_S8_Ser-AS"/>
</dbReference>
<dbReference type="Gene3D" id="2.60.40.10">
    <property type="entry name" value="Immunoglobulins"/>
    <property type="match status" value="1"/>
</dbReference>
<dbReference type="InterPro" id="IPR036852">
    <property type="entry name" value="Peptidase_S8/S53_dom_sf"/>
</dbReference>
<dbReference type="Gene3D" id="3.40.50.200">
    <property type="entry name" value="Peptidase S8/S53 domain"/>
    <property type="match status" value="1"/>
</dbReference>
<name>A0A345T2N9_9ACTN</name>
<dbReference type="GO" id="GO:0008240">
    <property type="term" value="F:tripeptidyl-peptidase activity"/>
    <property type="evidence" value="ECO:0007669"/>
    <property type="project" value="TreeGrafter"/>
</dbReference>
<dbReference type="InterPro" id="IPR013783">
    <property type="entry name" value="Ig-like_fold"/>
</dbReference>
<dbReference type="KEGG" id="stri:C7M71_025445"/>
<dbReference type="PANTHER" id="PTHR14218">
    <property type="entry name" value="PROTEASE S8 TRIPEPTIDYL PEPTIDASE I CLN2"/>
    <property type="match status" value="1"/>
</dbReference>
<dbReference type="GO" id="GO:0006508">
    <property type="term" value="P:proteolysis"/>
    <property type="evidence" value="ECO:0007669"/>
    <property type="project" value="UniProtKB-KW"/>
</dbReference>
<evidence type="ECO:0000256" key="3">
    <source>
        <dbReference type="ARBA" id="ARBA00022825"/>
    </source>
</evidence>
<dbReference type="InterPro" id="IPR044016">
    <property type="entry name" value="Big_13"/>
</dbReference>
<evidence type="ECO:0000313" key="5">
    <source>
        <dbReference type="EMBL" id="AXI80244.1"/>
    </source>
</evidence>
<dbReference type="AlphaFoldDB" id="A0A345T2N9"/>
<proteinExistence type="predicted"/>
<keyword evidence="6" id="KW-1185">Reference proteome</keyword>
<dbReference type="PANTHER" id="PTHR14218:SF15">
    <property type="entry name" value="TRIPEPTIDYL-PEPTIDASE 1"/>
    <property type="match status" value="1"/>
</dbReference>
<organism evidence="5 6">
    <name type="scientific">Peterkaempfera bronchialis</name>
    <dbReference type="NCBI Taxonomy" id="2126346"/>
    <lineage>
        <taxon>Bacteria</taxon>
        <taxon>Bacillati</taxon>
        <taxon>Actinomycetota</taxon>
        <taxon>Actinomycetes</taxon>
        <taxon>Kitasatosporales</taxon>
        <taxon>Streptomycetaceae</taxon>
        <taxon>Peterkaempfera</taxon>
    </lineage>
</organism>
<dbReference type="Pfam" id="PF19077">
    <property type="entry name" value="Big_13"/>
    <property type="match status" value="1"/>
</dbReference>
<accession>A0A345T2N9</accession>
<evidence type="ECO:0000259" key="4">
    <source>
        <dbReference type="PROSITE" id="PS51695"/>
    </source>
</evidence>
<evidence type="ECO:0000256" key="2">
    <source>
        <dbReference type="ARBA" id="ARBA00022801"/>
    </source>
</evidence>